<evidence type="ECO:0000313" key="4">
    <source>
        <dbReference type="EMBL" id="KAF0731323.1"/>
    </source>
</evidence>
<feature type="signal peptide" evidence="3">
    <location>
        <begin position="1"/>
        <end position="19"/>
    </location>
</feature>
<comment type="similarity">
    <text evidence="1">Belongs to the peptidase S10 family.</text>
</comment>
<keyword evidence="2" id="KW-0472">Membrane</keyword>
<dbReference type="Gene3D" id="3.40.50.1820">
    <property type="entry name" value="alpha/beta hydrolase"/>
    <property type="match status" value="1"/>
</dbReference>
<dbReference type="Proteomes" id="UP000481153">
    <property type="component" value="Unassembled WGS sequence"/>
</dbReference>
<dbReference type="SUPFAM" id="SSF53474">
    <property type="entry name" value="alpha/beta-Hydrolases"/>
    <property type="match status" value="1"/>
</dbReference>
<dbReference type="PRINTS" id="PR00724">
    <property type="entry name" value="CRBOXYPTASEC"/>
</dbReference>
<organism evidence="4 5">
    <name type="scientific">Aphanomyces euteiches</name>
    <dbReference type="NCBI Taxonomy" id="100861"/>
    <lineage>
        <taxon>Eukaryota</taxon>
        <taxon>Sar</taxon>
        <taxon>Stramenopiles</taxon>
        <taxon>Oomycota</taxon>
        <taxon>Saprolegniomycetes</taxon>
        <taxon>Saprolegniales</taxon>
        <taxon>Verrucalvaceae</taxon>
        <taxon>Aphanomyces</taxon>
    </lineage>
</organism>
<dbReference type="VEuPathDB" id="FungiDB:AeMF1_013690"/>
<dbReference type="Pfam" id="PF00450">
    <property type="entry name" value="Peptidase_S10"/>
    <property type="match status" value="1"/>
</dbReference>
<evidence type="ECO:0000256" key="3">
    <source>
        <dbReference type="SAM" id="SignalP"/>
    </source>
</evidence>
<sequence length="536" mass="59915">MWPLAWWLVLHVAAALAAAGPPPKNPHEIESMPGYNDDTAINFAQFAGHIRLQSTGQDMFYWLVESTSNPSLDPLVIWLHGSGDPGCSALNSLFTDVGPFVVQSDLRIKRNPYAWNRRANFLFVESIAGVGFSRPMLNATEYNDEETAARMYEFLQEFLAMYPTYHNRQVYLFGQSYGGVLVPYLVEKLVETPIESFVLAGFAVGNPFTDNQIDASATLDYFYTHGLISISMYERGRDACGVSGASYCFYGGGECPQECLAVLLEGQASSQAANAQAFNLFDIFGDVCSLKSNLKLEHHAIRPLTHRGMMGPCVDLFTSKYLQRYTVQRAIHIQDRHVNWEKCNRHVTAKYTRSRSVLSKYPAVLRAGLKALIYTGDADAVDNFIGTERWIQNLQLPVREKWESWFGPDKQLAGYSTRYTNLTFTTLKGAGQLVGATRPLHALYMFECFIYGNIVCATFSYPTDDVEYLSGADLTTNPNKSQSGGALIPWAITAVIVVLGSIVGLVYWTKREERSQYIDWVVETSRSDNRSGIGYT</sequence>
<dbReference type="AlphaFoldDB" id="A0A6G0WUX8"/>
<dbReference type="InterPro" id="IPR001563">
    <property type="entry name" value="Peptidase_S10"/>
</dbReference>
<evidence type="ECO:0000256" key="1">
    <source>
        <dbReference type="ARBA" id="ARBA00009431"/>
    </source>
</evidence>
<name>A0A6G0WUX8_9STRA</name>
<accession>A0A6G0WUX8</accession>
<dbReference type="GO" id="GO:0004185">
    <property type="term" value="F:serine-type carboxypeptidase activity"/>
    <property type="evidence" value="ECO:0007669"/>
    <property type="project" value="InterPro"/>
</dbReference>
<reference evidence="4 5" key="1">
    <citation type="submission" date="2019-07" db="EMBL/GenBank/DDBJ databases">
        <title>Genomics analysis of Aphanomyces spp. identifies a new class of oomycete effector associated with host adaptation.</title>
        <authorList>
            <person name="Gaulin E."/>
        </authorList>
    </citation>
    <scope>NUCLEOTIDE SEQUENCE [LARGE SCALE GENOMIC DNA]</scope>
    <source>
        <strain evidence="4 5">ATCC 201684</strain>
    </source>
</reference>
<evidence type="ECO:0000256" key="2">
    <source>
        <dbReference type="SAM" id="Phobius"/>
    </source>
</evidence>
<dbReference type="GO" id="GO:0006508">
    <property type="term" value="P:proteolysis"/>
    <property type="evidence" value="ECO:0007669"/>
    <property type="project" value="InterPro"/>
</dbReference>
<dbReference type="PANTHER" id="PTHR11802">
    <property type="entry name" value="SERINE PROTEASE FAMILY S10 SERINE CARBOXYPEPTIDASE"/>
    <property type="match status" value="1"/>
</dbReference>
<feature type="chain" id="PRO_5026271406" evidence="3">
    <location>
        <begin position="20"/>
        <end position="536"/>
    </location>
</feature>
<keyword evidence="3" id="KW-0732">Signal</keyword>
<proteinExistence type="inferred from homology"/>
<dbReference type="PANTHER" id="PTHR11802:SF201">
    <property type="entry name" value="CARBOXYPEPTIDASE"/>
    <property type="match status" value="1"/>
</dbReference>
<feature type="transmembrane region" description="Helical" evidence="2">
    <location>
        <begin position="487"/>
        <end position="508"/>
    </location>
</feature>
<keyword evidence="2" id="KW-1133">Transmembrane helix</keyword>
<keyword evidence="5" id="KW-1185">Reference proteome</keyword>
<evidence type="ECO:0000313" key="5">
    <source>
        <dbReference type="Proteomes" id="UP000481153"/>
    </source>
</evidence>
<comment type="caution">
    <text evidence="4">The sequence shown here is derived from an EMBL/GenBank/DDBJ whole genome shotgun (WGS) entry which is preliminary data.</text>
</comment>
<dbReference type="EMBL" id="VJMJ01000144">
    <property type="protein sequence ID" value="KAF0731323.1"/>
    <property type="molecule type" value="Genomic_DNA"/>
</dbReference>
<gene>
    <name evidence="4" type="ORF">Ae201684_011386</name>
</gene>
<dbReference type="InterPro" id="IPR029058">
    <property type="entry name" value="AB_hydrolase_fold"/>
</dbReference>
<protein>
    <submittedName>
        <fullName evidence="4">Uncharacterized protein</fullName>
    </submittedName>
</protein>
<keyword evidence="2" id="KW-0812">Transmembrane</keyword>